<dbReference type="Proteomes" id="UP001139264">
    <property type="component" value="Unassembled WGS sequence"/>
</dbReference>
<name>A0A9X1M3B1_9MICC</name>
<feature type="region of interest" description="Disordered" evidence="1">
    <location>
        <begin position="63"/>
        <end position="82"/>
    </location>
</feature>
<evidence type="ECO:0000256" key="1">
    <source>
        <dbReference type="SAM" id="MobiDB-lite"/>
    </source>
</evidence>
<comment type="caution">
    <text evidence="2">The sequence shown here is derived from an EMBL/GenBank/DDBJ whole genome shotgun (WGS) entry which is preliminary data.</text>
</comment>
<evidence type="ECO:0000313" key="3">
    <source>
        <dbReference type="Proteomes" id="UP001139264"/>
    </source>
</evidence>
<dbReference type="Pfam" id="PF13830">
    <property type="entry name" value="DUF4192"/>
    <property type="match status" value="1"/>
</dbReference>
<dbReference type="AlphaFoldDB" id="A0A9X1M3B1"/>
<dbReference type="RefSeq" id="WP_227908790.1">
    <property type="nucleotide sequence ID" value="NZ_CP095461.1"/>
</dbReference>
<protein>
    <submittedName>
        <fullName evidence="2">DUF4192 domain-containing protein</fullName>
    </submittedName>
</protein>
<dbReference type="EMBL" id="JAJFZP010000011">
    <property type="protein sequence ID" value="MCC3270456.1"/>
    <property type="molecule type" value="Genomic_DNA"/>
</dbReference>
<accession>A0A9X1M3B1</accession>
<gene>
    <name evidence="2" type="ORF">LJ751_14025</name>
</gene>
<proteinExistence type="predicted"/>
<dbReference type="InterPro" id="IPR025447">
    <property type="entry name" value="DUF4192"/>
</dbReference>
<sequence>MAVKAGYRLGETFRLHQKRRFAQSECSALRCASGCGQGSSVAPPADRSTTSFAAVLRIIRARSGPSSTAPQASPAGKKQRGRGQLLDHRAAWYEAVGTQPDEAATIQLVSYLQVKALRDRIMADMINPAEDEGTYRAVFMGQHPERPDWSRVDACEVLLVQLLAYTPAADRAPLFSALGWLAWYKGKGSLAAAYLAKALESEPGYRLAELLDEMLRTGLLAKTATNASTAYKRGNHS</sequence>
<evidence type="ECO:0000313" key="2">
    <source>
        <dbReference type="EMBL" id="MCC3270456.1"/>
    </source>
</evidence>
<reference evidence="2" key="1">
    <citation type="submission" date="2021-10" db="EMBL/GenBank/DDBJ databases">
        <title>Novel species in genus Arthrobacter.</title>
        <authorList>
            <person name="Liu Y."/>
        </authorList>
    </citation>
    <scope>NUCLEOTIDE SEQUENCE</scope>
    <source>
        <strain evidence="2">Zg-Y809</strain>
    </source>
</reference>
<organism evidence="2 3">
    <name type="scientific">Arthrobacter gengyunqii</name>
    <dbReference type="NCBI Taxonomy" id="2886940"/>
    <lineage>
        <taxon>Bacteria</taxon>
        <taxon>Bacillati</taxon>
        <taxon>Actinomycetota</taxon>
        <taxon>Actinomycetes</taxon>
        <taxon>Micrococcales</taxon>
        <taxon>Micrococcaceae</taxon>
        <taxon>Arthrobacter</taxon>
    </lineage>
</organism>